<keyword evidence="7" id="KW-0067">ATP-binding</keyword>
<dbReference type="NCBIfam" id="NF010568">
    <property type="entry name" value="PRK13961.1"/>
    <property type="match status" value="1"/>
</dbReference>
<dbReference type="EMBL" id="UINC01016656">
    <property type="protein sequence ID" value="SVA69186.1"/>
    <property type="molecule type" value="Genomic_DNA"/>
</dbReference>
<gene>
    <name evidence="9" type="ORF">METZ01_LOCUS122040</name>
</gene>
<dbReference type="GO" id="GO:0006189">
    <property type="term" value="P:'de novo' IMP biosynthetic process"/>
    <property type="evidence" value="ECO:0007669"/>
    <property type="project" value="UniProtKB-UniPathway"/>
</dbReference>
<keyword evidence="6" id="KW-0658">Purine biosynthesis</keyword>
<comment type="pathway">
    <text evidence="1">Purine metabolism; IMP biosynthesis via de novo pathway; 5-amino-1-(5-phospho-D-ribosyl)imidazole-4-carboxamide from 5-amino-1-(5-phospho-D-ribosyl)imidazole-4-carboxylate: step 1/2.</text>
</comment>
<evidence type="ECO:0000313" key="9">
    <source>
        <dbReference type="EMBL" id="SVA69186.1"/>
    </source>
</evidence>
<evidence type="ECO:0000256" key="6">
    <source>
        <dbReference type="ARBA" id="ARBA00022755"/>
    </source>
</evidence>
<evidence type="ECO:0000256" key="3">
    <source>
        <dbReference type="ARBA" id="ARBA00012217"/>
    </source>
</evidence>
<dbReference type="Gene3D" id="3.30.470.20">
    <property type="entry name" value="ATP-grasp fold, B domain"/>
    <property type="match status" value="1"/>
</dbReference>
<dbReference type="InterPro" id="IPR001636">
    <property type="entry name" value="SAICAR_synth"/>
</dbReference>
<dbReference type="HAMAP" id="MF_00137">
    <property type="entry name" value="SAICAR_synth"/>
    <property type="match status" value="1"/>
</dbReference>
<dbReference type="GO" id="GO:0004639">
    <property type="term" value="F:phosphoribosylaminoimidazolesuccinocarboxamide synthase activity"/>
    <property type="evidence" value="ECO:0007669"/>
    <property type="project" value="UniProtKB-EC"/>
</dbReference>
<evidence type="ECO:0000259" key="8">
    <source>
        <dbReference type="Pfam" id="PF01259"/>
    </source>
</evidence>
<organism evidence="9">
    <name type="scientific">marine metagenome</name>
    <dbReference type="NCBI Taxonomy" id="408172"/>
    <lineage>
        <taxon>unclassified sequences</taxon>
        <taxon>metagenomes</taxon>
        <taxon>ecological metagenomes</taxon>
    </lineage>
</organism>
<sequence>VTSAHTLFETSLHGLTPQRRGKVRDLYIVDDHLLIVATDRISAYDVILDSVIPDKGKVLTQLSAFWFSRTNDITTNHLVSTAPEEYPESCQPHAELLRGRSMLVRRTDPIPVECVARGYLAGSGWADYQRTGAVCGVQLPANMRQSDRLPEPIFTPATKATSGHDENITAAQAAEIVGPKLMDRLRELTLALYAHGAAHAESRGIIVADTKFEFGLVREKGHGDVKDLRDGDEIVLIDEALTPDSSRFWPQGAYRPGAAQPSFDKQFVRDHLDAIKWNRQPPAPVLPDSVISRTREKYLDAYHLLTGHELG</sequence>
<reference evidence="9" key="1">
    <citation type="submission" date="2018-05" db="EMBL/GenBank/DDBJ databases">
        <authorList>
            <person name="Lanie J.A."/>
            <person name="Ng W.-L."/>
            <person name="Kazmierczak K.M."/>
            <person name="Andrzejewski T.M."/>
            <person name="Davidsen T.M."/>
            <person name="Wayne K.J."/>
            <person name="Tettelin H."/>
            <person name="Glass J.I."/>
            <person name="Rusch D."/>
            <person name="Podicherti R."/>
            <person name="Tsui H.-C.T."/>
            <person name="Winkler M.E."/>
        </authorList>
    </citation>
    <scope>NUCLEOTIDE SEQUENCE</scope>
</reference>
<dbReference type="Pfam" id="PF01259">
    <property type="entry name" value="SAICAR_synt"/>
    <property type="match status" value="1"/>
</dbReference>
<dbReference type="PROSITE" id="PS01057">
    <property type="entry name" value="SAICAR_SYNTHETASE_1"/>
    <property type="match status" value="1"/>
</dbReference>
<dbReference type="NCBIfam" id="TIGR00081">
    <property type="entry name" value="purC"/>
    <property type="match status" value="1"/>
</dbReference>
<evidence type="ECO:0000256" key="1">
    <source>
        <dbReference type="ARBA" id="ARBA00004672"/>
    </source>
</evidence>
<dbReference type="PANTHER" id="PTHR43700:SF1">
    <property type="entry name" value="PHOSPHORIBOSYLAMINOIMIDAZOLE-SUCCINOCARBOXAMIDE SYNTHASE"/>
    <property type="match status" value="1"/>
</dbReference>
<dbReference type="InterPro" id="IPR018236">
    <property type="entry name" value="SAICAR_synthetase_CS"/>
</dbReference>
<comment type="similarity">
    <text evidence="2">Belongs to the SAICAR synthetase family.</text>
</comment>
<dbReference type="GO" id="GO:0005524">
    <property type="term" value="F:ATP binding"/>
    <property type="evidence" value="ECO:0007669"/>
    <property type="project" value="UniProtKB-KW"/>
</dbReference>
<evidence type="ECO:0000256" key="2">
    <source>
        <dbReference type="ARBA" id="ARBA00010190"/>
    </source>
</evidence>
<dbReference type="Gene3D" id="3.30.200.20">
    <property type="entry name" value="Phosphorylase Kinase, domain 1"/>
    <property type="match status" value="1"/>
</dbReference>
<dbReference type="SUPFAM" id="SSF56104">
    <property type="entry name" value="SAICAR synthase-like"/>
    <property type="match status" value="1"/>
</dbReference>
<dbReference type="GO" id="GO:0005737">
    <property type="term" value="C:cytoplasm"/>
    <property type="evidence" value="ECO:0007669"/>
    <property type="project" value="TreeGrafter"/>
</dbReference>
<dbReference type="FunFam" id="3.30.470.20:FF:000015">
    <property type="entry name" value="Phosphoribosylaminoimidazole-succinocarboxamide synthase"/>
    <property type="match status" value="1"/>
</dbReference>
<dbReference type="CDD" id="cd01414">
    <property type="entry name" value="SAICAR_synt_Sc"/>
    <property type="match status" value="1"/>
</dbReference>
<proteinExistence type="inferred from homology"/>
<keyword evidence="5" id="KW-0547">Nucleotide-binding</keyword>
<feature type="domain" description="SAICAR synthetase/ADE2 N-terminal" evidence="8">
    <location>
        <begin position="20"/>
        <end position="280"/>
    </location>
</feature>
<feature type="non-terminal residue" evidence="9">
    <location>
        <position position="1"/>
    </location>
</feature>
<evidence type="ECO:0000256" key="7">
    <source>
        <dbReference type="ARBA" id="ARBA00022840"/>
    </source>
</evidence>
<dbReference type="EC" id="6.3.2.6" evidence="3"/>
<keyword evidence="4" id="KW-0436">Ligase</keyword>
<accession>A0A381XWK2</accession>
<dbReference type="PANTHER" id="PTHR43700">
    <property type="entry name" value="PHOSPHORIBOSYLAMINOIMIDAZOLE-SUCCINOCARBOXAMIDE SYNTHASE"/>
    <property type="match status" value="1"/>
</dbReference>
<evidence type="ECO:0000256" key="5">
    <source>
        <dbReference type="ARBA" id="ARBA00022741"/>
    </source>
</evidence>
<evidence type="ECO:0000256" key="4">
    <source>
        <dbReference type="ARBA" id="ARBA00022598"/>
    </source>
</evidence>
<dbReference type="UniPathway" id="UPA00074">
    <property type="reaction ID" value="UER00131"/>
</dbReference>
<name>A0A381XWK2_9ZZZZ</name>
<dbReference type="AlphaFoldDB" id="A0A381XWK2"/>
<protein>
    <recommendedName>
        <fullName evidence="3">phosphoribosylaminoimidazolesuccinocarboxamide synthase</fullName>
        <ecNumber evidence="3">6.3.2.6</ecNumber>
    </recommendedName>
</protein>
<dbReference type="InterPro" id="IPR028923">
    <property type="entry name" value="SAICAR_synt/ADE2_N"/>
</dbReference>